<dbReference type="OrthoDB" id="2190671at2759"/>
<evidence type="ECO:0000313" key="4">
    <source>
        <dbReference type="EMBL" id="KFG25285.1"/>
    </source>
</evidence>
<dbReference type="EMBL" id="AKIJ01000005">
    <property type="protein sequence ID" value="KFG25285.1"/>
    <property type="molecule type" value="Genomic_DNA"/>
</dbReference>
<accession>A0A086IZG7</accession>
<dbReference type="Proteomes" id="UP000054524">
    <property type="component" value="Unassembled WGS sequence"/>
</dbReference>
<evidence type="ECO:0000256" key="1">
    <source>
        <dbReference type="SAM" id="MobiDB-lite"/>
    </source>
</evidence>
<dbReference type="Proteomes" id="UP000005622">
    <property type="component" value="Unassembled WGS sequence"/>
</dbReference>
<feature type="region of interest" description="Disordered" evidence="1">
    <location>
        <begin position="165"/>
        <end position="192"/>
    </location>
</feature>
<keyword evidence="5" id="KW-1185">Reference proteome</keyword>
<feature type="transmembrane region" description="Helical" evidence="2">
    <location>
        <begin position="29"/>
        <end position="62"/>
    </location>
</feature>
<dbReference type="HOGENOM" id="CLU_1475543_0_0_1"/>
<keyword evidence="2" id="KW-0812">Transmembrane</keyword>
<keyword evidence="2" id="KW-0472">Membrane</keyword>
<evidence type="ECO:0000313" key="3">
    <source>
        <dbReference type="EMBL" id="EHY65610.1"/>
    </source>
</evidence>
<reference evidence="4" key="2">
    <citation type="submission" date="2012-10" db="EMBL/GenBank/DDBJ databases">
        <authorList>
            <consortium name="The Broad Institute Genome Sequencing Platform"/>
            <consortium name="The Broad Institute Genome Sequencing Center for Infectious Disease"/>
            <person name="Cuomo C."/>
            <person name="Troemel E."/>
            <person name="Walker B."/>
            <person name="Young S.K."/>
            <person name="Zeng Q."/>
            <person name="Gargeya S."/>
            <person name="Fitzgerald M."/>
            <person name="Haas B."/>
            <person name="Abouelleil A."/>
            <person name="Alvarado L."/>
            <person name="Arachchi H.M."/>
            <person name="Berlin A.M."/>
            <person name="Chapman S.B."/>
            <person name="Goldberg J."/>
            <person name="Griggs A."/>
            <person name="Gujja S."/>
            <person name="Hansen M."/>
            <person name="Howarth C."/>
            <person name="Imamovic A."/>
            <person name="Larimer J."/>
            <person name="McCowan C."/>
            <person name="Murphy C."/>
            <person name="Neiman D."/>
            <person name="Pearson M."/>
            <person name="Priest M."/>
            <person name="Roberts A."/>
            <person name="Saif S."/>
            <person name="Shea T."/>
            <person name="Sisk P."/>
            <person name="Sykes S."/>
            <person name="Wortman J."/>
            <person name="Nusbaum C."/>
            <person name="Birren B."/>
        </authorList>
    </citation>
    <scope>NUCLEOTIDE SEQUENCE</scope>
    <source>
        <strain evidence="4">ERTm6</strain>
    </source>
</reference>
<accession>H8ZBX4</accession>
<evidence type="ECO:0000313" key="5">
    <source>
        <dbReference type="Proteomes" id="UP000054524"/>
    </source>
</evidence>
<sequence length="192" mass="21826">MDRIVKVSSGYPVLRYIESATNNVVRPEYSFIAIVAVLFISLFCRSIASAITNVLSIAFIVHSACSAICTKGQIDIASAKHIISYLLTLNILITAEYVVYSILYIPVYYHIKIIFMYYLSNRRSRLTEYINNVAYTPLNEMIRHVQNIDIKKDIKTAQMAASEKLGSITKDANKEEKTEKKEDSPKEKSKEE</sequence>
<name>H8ZBX4_NEMA1</name>
<dbReference type="EMBL" id="JH604635">
    <property type="protein sequence ID" value="EHY65610.1"/>
    <property type="molecule type" value="Genomic_DNA"/>
</dbReference>
<reference evidence="3" key="1">
    <citation type="submission" date="2011-03" db="EMBL/GenBank/DDBJ databases">
        <title>The Genome Sequence of Nematocida sp1 strain ERTm2.</title>
        <authorList>
            <consortium name="The Broad Institute Genome Sequencing Platform"/>
            <consortium name="The Broad Institute Genome Sequencing Center for Infectious Disease"/>
            <person name="Cuomo C."/>
            <person name="Troemel E."/>
            <person name="Young S.K."/>
            <person name="Zeng Q."/>
            <person name="Gargeya S."/>
            <person name="Fitzgerald M."/>
            <person name="Haas B."/>
            <person name="Abouelleil A."/>
            <person name="Alvarado L."/>
            <person name="Arachchi H.M."/>
            <person name="Berlin A."/>
            <person name="Brown A."/>
            <person name="Chapman S.B."/>
            <person name="Chen Z."/>
            <person name="Dunbar C."/>
            <person name="Freedman E."/>
            <person name="Gearin G."/>
            <person name="Gellesch M."/>
            <person name="Goldberg J."/>
            <person name="Griggs A."/>
            <person name="Gujja S."/>
            <person name="Heilman E.R."/>
            <person name="Heiman D."/>
            <person name="Howarth C."/>
            <person name="Larson L."/>
            <person name="Lui A."/>
            <person name="MacDonald P.J.P."/>
            <person name="Mehta T."/>
            <person name="Montmayeur A."/>
            <person name="Murphy C."/>
            <person name="Neiman D."/>
            <person name="Pearson M."/>
            <person name="Priest M."/>
            <person name="Roberts A."/>
            <person name="Saif S."/>
            <person name="Shea T."/>
            <person name="Shenoy N."/>
            <person name="Sisk P."/>
            <person name="Stolte C."/>
            <person name="Sykes S."/>
            <person name="White J."/>
            <person name="Yandava C."/>
            <person name="Wortman J."/>
            <person name="Nusbaum C."/>
            <person name="Birren B."/>
        </authorList>
    </citation>
    <scope>NUCLEOTIDE SEQUENCE</scope>
    <source>
        <strain evidence="3">ERTm2</strain>
    </source>
</reference>
<gene>
    <name evidence="3" type="ORF">NERG_01217</name>
    <name evidence="4" type="ORF">NESG_02056</name>
</gene>
<proteinExistence type="predicted"/>
<feature type="transmembrane region" description="Helical" evidence="2">
    <location>
        <begin position="99"/>
        <end position="119"/>
    </location>
</feature>
<evidence type="ECO:0000256" key="2">
    <source>
        <dbReference type="SAM" id="Phobius"/>
    </source>
</evidence>
<feature type="compositionally biased region" description="Basic and acidic residues" evidence="1">
    <location>
        <begin position="171"/>
        <end position="192"/>
    </location>
</feature>
<reference evidence="4 5" key="3">
    <citation type="journal article" date="2014" name="Genome Announc.">
        <title>Genome Sequence of the Microsporidian Species Nematocida sp1 Strain ERTm6 (ATCC PRA-372).</title>
        <authorList>
            <person name="Bakowski M.A."/>
            <person name="Priest M."/>
            <person name="Young S."/>
            <person name="Cuomo C.A."/>
            <person name="Troemel E.R."/>
        </authorList>
    </citation>
    <scope>NUCLEOTIDE SEQUENCE [LARGE SCALE GENOMIC DNA]</scope>
    <source>
        <strain evidence="4 5">ERTm6</strain>
    </source>
</reference>
<keyword evidence="2" id="KW-1133">Transmembrane helix</keyword>
<protein>
    <submittedName>
        <fullName evidence="3">Uncharacterized protein</fullName>
    </submittedName>
</protein>
<dbReference type="AlphaFoldDB" id="H8ZBX4"/>
<organism evidence="3">
    <name type="scientific">Nematocida ausubeli (strain ATCC PRA-371 / ERTm2)</name>
    <name type="common">Nematode killer fungus</name>
    <dbReference type="NCBI Taxonomy" id="1913371"/>
    <lineage>
        <taxon>Eukaryota</taxon>
        <taxon>Fungi</taxon>
        <taxon>Fungi incertae sedis</taxon>
        <taxon>Microsporidia</taxon>
        <taxon>Nematocida</taxon>
    </lineage>
</organism>